<dbReference type="Gene3D" id="3.10.20.90">
    <property type="entry name" value="Phosphatidylinositol 3-kinase Catalytic Subunit, Chain A, domain 1"/>
    <property type="match status" value="1"/>
</dbReference>
<feature type="domain" description="UBL3-like ubiquitin" evidence="1">
    <location>
        <begin position="8"/>
        <end position="120"/>
    </location>
</feature>
<proteinExistence type="predicted"/>
<dbReference type="Proteomes" id="UP001162060">
    <property type="component" value="Unassembled WGS sequence"/>
</dbReference>
<protein>
    <recommendedName>
        <fullName evidence="1">UBL3-like ubiquitin domain-containing protein</fullName>
    </recommendedName>
</protein>
<evidence type="ECO:0000313" key="3">
    <source>
        <dbReference type="Proteomes" id="UP001162060"/>
    </source>
</evidence>
<dbReference type="SUPFAM" id="SSF54236">
    <property type="entry name" value="Ubiquitin-like"/>
    <property type="match status" value="1"/>
</dbReference>
<accession>A0AAV1UVT1</accession>
<dbReference type="InterPro" id="IPR029071">
    <property type="entry name" value="Ubiquitin-like_domsf"/>
</dbReference>
<dbReference type="EMBL" id="CAKLBY020000231">
    <property type="protein sequence ID" value="CAK7938736.1"/>
    <property type="molecule type" value="Genomic_DNA"/>
</dbReference>
<dbReference type="Pfam" id="PF13881">
    <property type="entry name" value="Rad60-SLD_2"/>
    <property type="match status" value="1"/>
</dbReference>
<evidence type="ECO:0000259" key="1">
    <source>
        <dbReference type="Pfam" id="PF13881"/>
    </source>
</evidence>
<gene>
    <name evidence="2" type="ORF">PM001_LOCUS23886</name>
</gene>
<dbReference type="AlphaFoldDB" id="A0AAV1UVT1"/>
<sequence>MAATEVDDNVQLKFLFANQDGVHLQLSFPKTATVAQVKTQLMRSWPQSVPPAEEAKAVRLICMGRGILQDAQTVGSAVPTFDTHPTPVNVSVNHSVQPAAREASRGLTPAKSVESAGCGCIVC</sequence>
<name>A0AAV1UVT1_9STRA</name>
<organism evidence="2 3">
    <name type="scientific">Peronospora matthiolae</name>
    <dbReference type="NCBI Taxonomy" id="2874970"/>
    <lineage>
        <taxon>Eukaryota</taxon>
        <taxon>Sar</taxon>
        <taxon>Stramenopiles</taxon>
        <taxon>Oomycota</taxon>
        <taxon>Peronosporomycetes</taxon>
        <taxon>Peronosporales</taxon>
        <taxon>Peronosporaceae</taxon>
        <taxon>Peronospora</taxon>
    </lineage>
</organism>
<evidence type="ECO:0000313" key="2">
    <source>
        <dbReference type="EMBL" id="CAK7938736.1"/>
    </source>
</evidence>
<comment type="caution">
    <text evidence="2">The sequence shown here is derived from an EMBL/GenBank/DDBJ whole genome shotgun (WGS) entry which is preliminary data.</text>
</comment>
<dbReference type="InterPro" id="IPR039540">
    <property type="entry name" value="UBL3-like_ubiquitin_dom"/>
</dbReference>
<reference evidence="2" key="1">
    <citation type="submission" date="2024-01" db="EMBL/GenBank/DDBJ databases">
        <authorList>
            <person name="Webb A."/>
        </authorList>
    </citation>
    <scope>NUCLEOTIDE SEQUENCE</scope>
    <source>
        <strain evidence="2">Pm1</strain>
    </source>
</reference>